<dbReference type="EMBL" id="BNDW01000117">
    <property type="protein sequence ID" value="GHI27915.1"/>
    <property type="molecule type" value="Genomic_DNA"/>
</dbReference>
<keyword evidence="4" id="KW-1185">Reference proteome</keyword>
<dbReference type="Pfam" id="PF00067">
    <property type="entry name" value="p450"/>
    <property type="match status" value="1"/>
</dbReference>
<protein>
    <submittedName>
        <fullName evidence="3">Cytochrome P450</fullName>
    </submittedName>
</protein>
<dbReference type="InterPro" id="IPR001128">
    <property type="entry name" value="Cyt_P450"/>
</dbReference>
<keyword evidence="2" id="KW-0349">Heme</keyword>
<dbReference type="RefSeq" id="WP_190223892.1">
    <property type="nucleotide sequence ID" value="NZ_BNBS01000043.1"/>
</dbReference>
<keyword evidence="2" id="KW-0503">Monooxygenase</keyword>
<evidence type="ECO:0000256" key="1">
    <source>
        <dbReference type="ARBA" id="ARBA00010617"/>
    </source>
</evidence>
<reference evidence="3" key="1">
    <citation type="submission" date="2024-05" db="EMBL/GenBank/DDBJ databases">
        <title>Whole genome shotgun sequence of Streptomyces hydrogenans NBRC 13475.</title>
        <authorList>
            <person name="Komaki H."/>
            <person name="Tamura T."/>
        </authorList>
    </citation>
    <scope>NUCLEOTIDE SEQUENCE</scope>
    <source>
        <strain evidence="3">NBRC 13475</strain>
    </source>
</reference>
<keyword evidence="2" id="KW-0560">Oxidoreductase</keyword>
<evidence type="ECO:0000256" key="2">
    <source>
        <dbReference type="RuleBase" id="RU000461"/>
    </source>
</evidence>
<dbReference type="Proteomes" id="UP001052739">
    <property type="component" value="Unassembled WGS sequence"/>
</dbReference>
<gene>
    <name evidence="3" type="ORF">Shyd_92860</name>
</gene>
<comment type="caution">
    <text evidence="3">The sequence shown here is derived from an EMBL/GenBank/DDBJ whole genome shotgun (WGS) entry which is preliminary data.</text>
</comment>
<dbReference type="PROSITE" id="PS00086">
    <property type="entry name" value="CYTOCHROME_P450"/>
    <property type="match status" value="1"/>
</dbReference>
<proteinExistence type="inferred from homology"/>
<dbReference type="PRINTS" id="PR00359">
    <property type="entry name" value="BP450"/>
</dbReference>
<dbReference type="PANTHER" id="PTHR46696">
    <property type="entry name" value="P450, PUTATIVE (EUROFUNG)-RELATED"/>
    <property type="match status" value="1"/>
</dbReference>
<dbReference type="InterPro" id="IPR017972">
    <property type="entry name" value="Cyt_P450_CS"/>
</dbReference>
<accession>A0ABQ3PSA1</accession>
<organism evidence="3 4">
    <name type="scientific">Streptomyces hydrogenans</name>
    <dbReference type="NCBI Taxonomy" id="1873719"/>
    <lineage>
        <taxon>Bacteria</taxon>
        <taxon>Bacillati</taxon>
        <taxon>Actinomycetota</taxon>
        <taxon>Actinomycetes</taxon>
        <taxon>Kitasatosporales</taxon>
        <taxon>Streptomycetaceae</taxon>
        <taxon>Streptomyces</taxon>
    </lineage>
</organism>
<keyword evidence="2" id="KW-0479">Metal-binding</keyword>
<dbReference type="InterPro" id="IPR036396">
    <property type="entry name" value="Cyt_P450_sf"/>
</dbReference>
<dbReference type="SUPFAM" id="SSF48264">
    <property type="entry name" value="Cytochrome P450"/>
    <property type="match status" value="1"/>
</dbReference>
<sequence length="432" mass="47138">MTTDTSAAAALAAAAPGPDVDLFSQEFAADPFPVFDRLRRSAPVHHDPVTRLWLVSRDEDVRRVLLDPTTYRNDNALGSVLPLRLPALRILDRAGFKTLPPALFNNSTESHPVLRGPVLRLFGAQRVRAALPMIERVTHEELDLMEAELDATGRHDFARGPARTIPVRVMLELLGVPEAARADIATVADWTDAFIGLFWGRTDKDRQRELAVQVADFYTWLCELAARPDAPEDSLLGALAKVRMPDGSPVPPDVAVAVCSNLMVAGHVTTSQMISTAVHRALETEGQWRALGRDPGLAEGWTEETLRREPSLTAWRRITSRPVTLGGVDLPEGAELLLLFTSAGTDPEAHEEPLRICPMRAEGRAHLGFGLGRHRCPGAELARAEGRVVLGAAAARFPGLRLASADRPPFLELVSFRAPTRLDVTHTPTRTA</sequence>
<dbReference type="InterPro" id="IPR002397">
    <property type="entry name" value="Cyt_P450_B"/>
</dbReference>
<keyword evidence="2" id="KW-0408">Iron</keyword>
<comment type="similarity">
    <text evidence="1 2">Belongs to the cytochrome P450 family.</text>
</comment>
<evidence type="ECO:0000313" key="3">
    <source>
        <dbReference type="EMBL" id="GHI27915.1"/>
    </source>
</evidence>
<name>A0ABQ3PSA1_9ACTN</name>
<dbReference type="PANTHER" id="PTHR46696:SF6">
    <property type="entry name" value="P450, PUTATIVE (EUROFUNG)-RELATED"/>
    <property type="match status" value="1"/>
</dbReference>
<dbReference type="Gene3D" id="1.10.630.10">
    <property type="entry name" value="Cytochrome P450"/>
    <property type="match status" value="1"/>
</dbReference>
<evidence type="ECO:0000313" key="4">
    <source>
        <dbReference type="Proteomes" id="UP001052739"/>
    </source>
</evidence>